<dbReference type="InterPro" id="IPR050231">
    <property type="entry name" value="Iron_ascorbate_oxido_reductase"/>
</dbReference>
<dbReference type="Pfam" id="PF03171">
    <property type="entry name" value="2OG-FeII_Oxy"/>
    <property type="match status" value="1"/>
</dbReference>
<evidence type="ECO:0000256" key="1">
    <source>
        <dbReference type="ARBA" id="ARBA00008056"/>
    </source>
</evidence>
<dbReference type="InterPro" id="IPR044861">
    <property type="entry name" value="IPNS-like_FE2OG_OXY"/>
</dbReference>
<organism evidence="4 5">
    <name type="scientific">Neohortaea acidophila</name>
    <dbReference type="NCBI Taxonomy" id="245834"/>
    <lineage>
        <taxon>Eukaryota</taxon>
        <taxon>Fungi</taxon>
        <taxon>Dikarya</taxon>
        <taxon>Ascomycota</taxon>
        <taxon>Pezizomycotina</taxon>
        <taxon>Dothideomycetes</taxon>
        <taxon>Dothideomycetidae</taxon>
        <taxon>Mycosphaerellales</taxon>
        <taxon>Teratosphaeriaceae</taxon>
        <taxon>Neohortaea</taxon>
    </lineage>
</organism>
<reference evidence="4" key="1">
    <citation type="journal article" date="2020" name="Stud. Mycol.">
        <title>101 Dothideomycetes genomes: a test case for predicting lifestyles and emergence of pathogens.</title>
        <authorList>
            <person name="Haridas S."/>
            <person name="Albert R."/>
            <person name="Binder M."/>
            <person name="Bloem J."/>
            <person name="Labutti K."/>
            <person name="Salamov A."/>
            <person name="Andreopoulos B."/>
            <person name="Baker S."/>
            <person name="Barry K."/>
            <person name="Bills G."/>
            <person name="Bluhm B."/>
            <person name="Cannon C."/>
            <person name="Castanera R."/>
            <person name="Culley D."/>
            <person name="Daum C."/>
            <person name="Ezra D."/>
            <person name="Gonzalez J."/>
            <person name="Henrissat B."/>
            <person name="Kuo A."/>
            <person name="Liang C."/>
            <person name="Lipzen A."/>
            <person name="Lutzoni F."/>
            <person name="Magnuson J."/>
            <person name="Mondo S."/>
            <person name="Nolan M."/>
            <person name="Ohm R."/>
            <person name="Pangilinan J."/>
            <person name="Park H.-J."/>
            <person name="Ramirez L."/>
            <person name="Alfaro M."/>
            <person name="Sun H."/>
            <person name="Tritt A."/>
            <person name="Yoshinaga Y."/>
            <person name="Zwiers L.-H."/>
            <person name="Turgeon B."/>
            <person name="Goodwin S."/>
            <person name="Spatafora J."/>
            <person name="Crous P."/>
            <person name="Grigoriev I."/>
        </authorList>
    </citation>
    <scope>NUCLEOTIDE SEQUENCE</scope>
    <source>
        <strain evidence="4">CBS 113389</strain>
    </source>
</reference>
<evidence type="ECO:0000313" key="5">
    <source>
        <dbReference type="Proteomes" id="UP000799767"/>
    </source>
</evidence>
<name>A0A6A6Q2D1_9PEZI</name>
<dbReference type="PROSITE" id="PS51471">
    <property type="entry name" value="FE2OG_OXY"/>
    <property type="match status" value="1"/>
</dbReference>
<dbReference type="GO" id="GO:0016491">
    <property type="term" value="F:oxidoreductase activity"/>
    <property type="evidence" value="ECO:0007669"/>
    <property type="project" value="UniProtKB-KW"/>
</dbReference>
<dbReference type="InterPro" id="IPR027443">
    <property type="entry name" value="IPNS-like_sf"/>
</dbReference>
<keyword evidence="2" id="KW-0408">Iron</keyword>
<dbReference type="EMBL" id="MU001633">
    <property type="protein sequence ID" value="KAF2485577.1"/>
    <property type="molecule type" value="Genomic_DNA"/>
</dbReference>
<keyword evidence="2" id="KW-0479">Metal-binding</keyword>
<protein>
    <recommendedName>
        <fullName evidence="3">Fe2OG dioxygenase domain-containing protein</fullName>
    </recommendedName>
</protein>
<dbReference type="RefSeq" id="XP_033592146.1">
    <property type="nucleotide sequence ID" value="XM_033738059.1"/>
</dbReference>
<proteinExistence type="inferred from homology"/>
<evidence type="ECO:0000259" key="3">
    <source>
        <dbReference type="PROSITE" id="PS51471"/>
    </source>
</evidence>
<dbReference type="AlphaFoldDB" id="A0A6A6Q2D1"/>
<dbReference type="InterPro" id="IPR026992">
    <property type="entry name" value="DIOX_N"/>
</dbReference>
<dbReference type="OrthoDB" id="288590at2759"/>
<accession>A0A6A6Q2D1</accession>
<feature type="domain" description="Fe2OG dioxygenase" evidence="3">
    <location>
        <begin position="196"/>
        <end position="312"/>
    </location>
</feature>
<dbReference type="GO" id="GO:0046872">
    <property type="term" value="F:metal ion binding"/>
    <property type="evidence" value="ECO:0007669"/>
    <property type="project" value="UniProtKB-KW"/>
</dbReference>
<keyword evidence="5" id="KW-1185">Reference proteome</keyword>
<evidence type="ECO:0000256" key="2">
    <source>
        <dbReference type="RuleBase" id="RU003682"/>
    </source>
</evidence>
<dbReference type="PANTHER" id="PTHR47990">
    <property type="entry name" value="2-OXOGLUTARATE (2OG) AND FE(II)-DEPENDENT OXYGENASE SUPERFAMILY PROTEIN-RELATED"/>
    <property type="match status" value="1"/>
</dbReference>
<comment type="similarity">
    <text evidence="1 2">Belongs to the iron/ascorbate-dependent oxidoreductase family.</text>
</comment>
<dbReference type="SUPFAM" id="SSF51197">
    <property type="entry name" value="Clavaminate synthase-like"/>
    <property type="match status" value="1"/>
</dbReference>
<dbReference type="GeneID" id="54479061"/>
<sequence length="361" mass="40015">MPHAETYTEFRPSEYPPFPSSPDFPTVELSTISLQKILAHDAAEEERVLEACMGRGFFYLDLAGPEAGETILQGAEDVVRVAERFMTGVPEEEKLKYAMRDGVLFGYKCLGSTVVDKAGTRDMAEFFNVGKNDMIAEPGAPMNREWPPLILDNKPLFAAYSRAAHGIGLSILDVLARKLGIDGEEIRSRHRITEQAGDHVRLTRGPPRKTLEMPEIQTPSHTDFGTITVLMNWLGGLQVWSESSRSLGSLEPDVPGEWLWVKPKPGHAIINLGDAMVKFTNGVLCSGRHRVIPSPGEQGKWPRYSVVYFVRPEDSARLKTLKGSGVPPAKDMDEEGVLAKEWIFQQARALGSKELGDKDKK</sequence>
<dbReference type="Pfam" id="PF14226">
    <property type="entry name" value="DIOX_N"/>
    <property type="match status" value="1"/>
</dbReference>
<dbReference type="InterPro" id="IPR005123">
    <property type="entry name" value="Oxoglu/Fe-dep_dioxygenase_dom"/>
</dbReference>
<gene>
    <name evidence="4" type="ORF">BDY17DRAFT_344403</name>
</gene>
<dbReference type="Proteomes" id="UP000799767">
    <property type="component" value="Unassembled WGS sequence"/>
</dbReference>
<dbReference type="GO" id="GO:0044283">
    <property type="term" value="P:small molecule biosynthetic process"/>
    <property type="evidence" value="ECO:0007669"/>
    <property type="project" value="UniProtKB-ARBA"/>
</dbReference>
<dbReference type="Gene3D" id="2.60.120.330">
    <property type="entry name" value="B-lactam Antibiotic, Isopenicillin N Synthase, Chain"/>
    <property type="match status" value="1"/>
</dbReference>
<evidence type="ECO:0000313" key="4">
    <source>
        <dbReference type="EMBL" id="KAF2485577.1"/>
    </source>
</evidence>
<keyword evidence="2" id="KW-0560">Oxidoreductase</keyword>